<feature type="transmembrane region" description="Helical" evidence="1">
    <location>
        <begin position="60"/>
        <end position="77"/>
    </location>
</feature>
<sequence>MTPDHRDEPGGALVEPPAVELAEGRWLWRRLYVYAASLALWLLLRLAVTRATAADLPRIAEGLMGLIALMLLLYLVAPSAQQIVNLARLRAGGRP</sequence>
<keyword evidence="3" id="KW-1185">Reference proteome</keyword>
<dbReference type="EMBL" id="CP146369">
    <property type="protein sequence ID" value="WWT56099.1"/>
    <property type="molecule type" value="Genomic_DNA"/>
</dbReference>
<name>A0ABZ2IET4_9CAUL</name>
<proteinExistence type="predicted"/>
<protein>
    <submittedName>
        <fullName evidence="2">Uncharacterized protein</fullName>
    </submittedName>
</protein>
<dbReference type="RefSeq" id="WP_338578388.1">
    <property type="nucleotide sequence ID" value="NZ_CP146369.1"/>
</dbReference>
<dbReference type="Proteomes" id="UP001363460">
    <property type="component" value="Chromosome"/>
</dbReference>
<keyword evidence="1" id="KW-1133">Transmembrane helix</keyword>
<evidence type="ECO:0000313" key="3">
    <source>
        <dbReference type="Proteomes" id="UP001363460"/>
    </source>
</evidence>
<accession>A0ABZ2IET4</accession>
<organism evidence="2 3">
    <name type="scientific">Brevundimonas olei</name>
    <dbReference type="NCBI Taxonomy" id="657642"/>
    <lineage>
        <taxon>Bacteria</taxon>
        <taxon>Pseudomonadati</taxon>
        <taxon>Pseudomonadota</taxon>
        <taxon>Alphaproteobacteria</taxon>
        <taxon>Caulobacterales</taxon>
        <taxon>Caulobacteraceae</taxon>
        <taxon>Brevundimonas</taxon>
    </lineage>
</organism>
<keyword evidence="1" id="KW-0472">Membrane</keyword>
<reference evidence="2 3" key="1">
    <citation type="submission" date="2024-02" db="EMBL/GenBank/DDBJ databases">
        <title>Distribution and functional of Brevundimonas-related endobacteria within Verticillium dahliae.</title>
        <authorList>
            <person name="Zeng H."/>
        </authorList>
    </citation>
    <scope>NUCLEOTIDE SEQUENCE [LARGE SCALE GENOMIC DNA]</scope>
    <source>
        <strain evidence="2 3">TRM 44200</strain>
    </source>
</reference>
<evidence type="ECO:0000256" key="1">
    <source>
        <dbReference type="SAM" id="Phobius"/>
    </source>
</evidence>
<gene>
    <name evidence="2" type="ORF">V8J38_06565</name>
</gene>
<evidence type="ECO:0000313" key="2">
    <source>
        <dbReference type="EMBL" id="WWT56099.1"/>
    </source>
</evidence>
<keyword evidence="1" id="KW-0812">Transmembrane</keyword>
<feature type="transmembrane region" description="Helical" evidence="1">
    <location>
        <begin position="31"/>
        <end position="48"/>
    </location>
</feature>